<evidence type="ECO:0000313" key="5">
    <source>
        <dbReference type="EMBL" id="GAA1846200.1"/>
    </source>
</evidence>
<dbReference type="SUPFAM" id="SSF51215">
    <property type="entry name" value="Regulatory protein AraC"/>
    <property type="match status" value="1"/>
</dbReference>
<sequence>MASGGRSSVPLLGYDRAAGPAVTVQHGEGLAGRPFSGAHAHDFLMLSYVVAGSMRRRVDGREWALGEGDVFVLPPGAVVGAADEGEYAADTWIVFFPADAVDPAAAASLVSWQGHPLLAPFGGDGGEARRLHVPADDRPAWLALLTELADELRIRRDGYADAARALLTLLLVRVARLGIDGREQVDPLVSQVFAVIEERFAEDLSLRDVAAAVGLTAGHLTTVVRRSTGRTVQQWITERRMREARRLLAETSLTVAEVAGKVGYRDPGYFQRRFRAAHGTSPGAWR</sequence>
<feature type="domain" description="HTH araC/xylS-type" evidence="4">
    <location>
        <begin position="190"/>
        <end position="286"/>
    </location>
</feature>
<dbReference type="InterPro" id="IPR050204">
    <property type="entry name" value="AraC_XylS_family_regulators"/>
</dbReference>
<proteinExistence type="predicted"/>
<organism evidence="5 6">
    <name type="scientific">Pseudonocardia ailaonensis</name>
    <dbReference type="NCBI Taxonomy" id="367279"/>
    <lineage>
        <taxon>Bacteria</taxon>
        <taxon>Bacillati</taxon>
        <taxon>Actinomycetota</taxon>
        <taxon>Actinomycetes</taxon>
        <taxon>Pseudonocardiales</taxon>
        <taxon>Pseudonocardiaceae</taxon>
        <taxon>Pseudonocardia</taxon>
    </lineage>
</organism>
<dbReference type="RefSeq" id="WP_344416142.1">
    <property type="nucleotide sequence ID" value="NZ_BAAAQK010000005.1"/>
</dbReference>
<dbReference type="PANTHER" id="PTHR46796">
    <property type="entry name" value="HTH-TYPE TRANSCRIPTIONAL ACTIVATOR RHAS-RELATED"/>
    <property type="match status" value="1"/>
</dbReference>
<comment type="caution">
    <text evidence="5">The sequence shown here is derived from an EMBL/GenBank/DDBJ whole genome shotgun (WGS) entry which is preliminary data.</text>
</comment>
<accession>A0ABN2N0G9</accession>
<evidence type="ECO:0000256" key="1">
    <source>
        <dbReference type="ARBA" id="ARBA00023015"/>
    </source>
</evidence>
<dbReference type="PROSITE" id="PS01124">
    <property type="entry name" value="HTH_ARAC_FAMILY_2"/>
    <property type="match status" value="1"/>
</dbReference>
<evidence type="ECO:0000256" key="2">
    <source>
        <dbReference type="ARBA" id="ARBA00023125"/>
    </source>
</evidence>
<dbReference type="Pfam" id="PF12833">
    <property type="entry name" value="HTH_18"/>
    <property type="match status" value="1"/>
</dbReference>
<evidence type="ECO:0000256" key="3">
    <source>
        <dbReference type="ARBA" id="ARBA00023163"/>
    </source>
</evidence>
<dbReference type="InterPro" id="IPR014710">
    <property type="entry name" value="RmlC-like_jellyroll"/>
</dbReference>
<dbReference type="InterPro" id="IPR018060">
    <property type="entry name" value="HTH_AraC"/>
</dbReference>
<dbReference type="Proteomes" id="UP001500449">
    <property type="component" value="Unassembled WGS sequence"/>
</dbReference>
<dbReference type="InterPro" id="IPR003313">
    <property type="entry name" value="AraC-bd"/>
</dbReference>
<dbReference type="InterPro" id="IPR037923">
    <property type="entry name" value="HTH-like"/>
</dbReference>
<dbReference type="Gene3D" id="2.60.120.10">
    <property type="entry name" value="Jelly Rolls"/>
    <property type="match status" value="1"/>
</dbReference>
<evidence type="ECO:0000313" key="6">
    <source>
        <dbReference type="Proteomes" id="UP001500449"/>
    </source>
</evidence>
<dbReference type="InterPro" id="IPR009057">
    <property type="entry name" value="Homeodomain-like_sf"/>
</dbReference>
<evidence type="ECO:0000259" key="4">
    <source>
        <dbReference type="PROSITE" id="PS01124"/>
    </source>
</evidence>
<name>A0ABN2N0G9_9PSEU</name>
<dbReference type="EMBL" id="BAAAQK010000005">
    <property type="protein sequence ID" value="GAA1846200.1"/>
    <property type="molecule type" value="Genomic_DNA"/>
</dbReference>
<dbReference type="SMART" id="SM00342">
    <property type="entry name" value="HTH_ARAC"/>
    <property type="match status" value="1"/>
</dbReference>
<keyword evidence="6" id="KW-1185">Reference proteome</keyword>
<gene>
    <name evidence="5" type="primary">hpaA</name>
    <name evidence="5" type="ORF">GCM10009836_27230</name>
</gene>
<protein>
    <submittedName>
        <fullName evidence="5">4-hydroxyphenylacetate catabolism regulatory protein HpaA</fullName>
    </submittedName>
</protein>
<reference evidence="5 6" key="1">
    <citation type="journal article" date="2019" name="Int. J. Syst. Evol. Microbiol.">
        <title>The Global Catalogue of Microorganisms (GCM) 10K type strain sequencing project: providing services to taxonomists for standard genome sequencing and annotation.</title>
        <authorList>
            <consortium name="The Broad Institute Genomics Platform"/>
            <consortium name="The Broad Institute Genome Sequencing Center for Infectious Disease"/>
            <person name="Wu L."/>
            <person name="Ma J."/>
        </authorList>
    </citation>
    <scope>NUCLEOTIDE SEQUENCE [LARGE SCALE GENOMIC DNA]</scope>
    <source>
        <strain evidence="5 6">JCM 16009</strain>
    </source>
</reference>
<keyword evidence="1" id="KW-0805">Transcription regulation</keyword>
<dbReference type="Gene3D" id="1.10.10.60">
    <property type="entry name" value="Homeodomain-like"/>
    <property type="match status" value="1"/>
</dbReference>
<dbReference type="SUPFAM" id="SSF46689">
    <property type="entry name" value="Homeodomain-like"/>
    <property type="match status" value="2"/>
</dbReference>
<keyword evidence="3" id="KW-0804">Transcription</keyword>
<dbReference type="Pfam" id="PF02311">
    <property type="entry name" value="AraC_binding"/>
    <property type="match status" value="1"/>
</dbReference>
<keyword evidence="2" id="KW-0238">DNA-binding</keyword>